<dbReference type="CDD" id="cd01650">
    <property type="entry name" value="RT_nLTR_like"/>
    <property type="match status" value="1"/>
</dbReference>
<dbReference type="Ensembl" id="ENSLLET00000029253.1">
    <property type="protein sequence ID" value="ENSLLEP00000028156.1"/>
    <property type="gene ID" value="ENSLLEG00000017910.1"/>
</dbReference>
<dbReference type="CDD" id="cd09076">
    <property type="entry name" value="L1-EN"/>
    <property type="match status" value="1"/>
</dbReference>
<dbReference type="InterPro" id="IPR036691">
    <property type="entry name" value="Endo/exonu/phosph_ase_sf"/>
</dbReference>
<accession>A0A8C5PW08</accession>
<dbReference type="Gene3D" id="3.60.10.10">
    <property type="entry name" value="Endonuclease/exonuclease/phosphatase"/>
    <property type="match status" value="1"/>
</dbReference>
<dbReference type="InterPro" id="IPR005135">
    <property type="entry name" value="Endo/exonuclease/phosphatase"/>
</dbReference>
<feature type="domain" description="Reverse transcriptase" evidence="1">
    <location>
        <begin position="510"/>
        <end position="784"/>
    </location>
</feature>
<dbReference type="GeneTree" id="ENSGT00940000165023"/>
<dbReference type="InterPro" id="IPR043502">
    <property type="entry name" value="DNA/RNA_pol_sf"/>
</dbReference>
<keyword evidence="3" id="KW-1185">Reference proteome</keyword>
<dbReference type="Pfam" id="PF03372">
    <property type="entry name" value="Exo_endo_phos"/>
    <property type="match status" value="1"/>
</dbReference>
<name>A0A8C5PW08_9ANUR</name>
<organism evidence="2 3">
    <name type="scientific">Leptobrachium leishanense</name>
    <name type="common">Leishan spiny toad</name>
    <dbReference type="NCBI Taxonomy" id="445787"/>
    <lineage>
        <taxon>Eukaryota</taxon>
        <taxon>Metazoa</taxon>
        <taxon>Chordata</taxon>
        <taxon>Craniata</taxon>
        <taxon>Vertebrata</taxon>
        <taxon>Euteleostomi</taxon>
        <taxon>Amphibia</taxon>
        <taxon>Batrachia</taxon>
        <taxon>Anura</taxon>
        <taxon>Pelobatoidea</taxon>
        <taxon>Megophryidae</taxon>
        <taxon>Leptobrachium</taxon>
    </lineage>
</organism>
<protein>
    <recommendedName>
        <fullName evidence="1">Reverse transcriptase domain-containing protein</fullName>
    </recommendedName>
</protein>
<evidence type="ECO:0000259" key="1">
    <source>
        <dbReference type="PROSITE" id="PS50878"/>
    </source>
</evidence>
<dbReference type="InterPro" id="IPR000477">
    <property type="entry name" value="RT_dom"/>
</dbReference>
<dbReference type="SUPFAM" id="SSF56672">
    <property type="entry name" value="DNA/RNA polymerases"/>
    <property type="match status" value="1"/>
</dbReference>
<dbReference type="GO" id="GO:0003824">
    <property type="term" value="F:catalytic activity"/>
    <property type="evidence" value="ECO:0007669"/>
    <property type="project" value="InterPro"/>
</dbReference>
<dbReference type="Pfam" id="PF00078">
    <property type="entry name" value="RVT_1"/>
    <property type="match status" value="1"/>
</dbReference>
<reference evidence="2" key="1">
    <citation type="submission" date="2025-08" db="UniProtKB">
        <authorList>
            <consortium name="Ensembl"/>
        </authorList>
    </citation>
    <scope>IDENTIFICATION</scope>
</reference>
<dbReference type="OrthoDB" id="410104at2759"/>
<evidence type="ECO:0000313" key="3">
    <source>
        <dbReference type="Proteomes" id="UP000694569"/>
    </source>
</evidence>
<evidence type="ECO:0000313" key="2">
    <source>
        <dbReference type="Ensembl" id="ENSLLEP00000028156.1"/>
    </source>
</evidence>
<proteinExistence type="predicted"/>
<sequence length="1277" mass="145566">MAGRAAALVPVDLRVVSYNVRGLNGPEKRRRLLRDLATLRTSVAFLQETHFCSTSPPALRDRRFPTGYFDHNPTSKSRGTAILFANSVPFQLQDSHTAGDGRCIFVKGDVAGSKYTFANLYLPNTNQHKYLAKALCTLEAFAEGMLILGGDFNIPMNPKEDSSSALHRIPRRTLRRIHLSLQALRLVDVWRAHHPSTRDYTYFSSVHNTYTRLDYFYVPQYNLPLIRSAEIQATTWSDHAPVVITVASPLLRPREGSWQLNTSLLTDPLLVSEIQESIKTYFSDNRDGAVPPPTVWEAHKAVLRGRLISLASCKARERRKEIEELHTEIRQLEIEHQLTGDAVTYTRLLHSRTQLANTLNPRLQRAMLQTKCYFALHEDKPGRLLARLLRQRRRQTYIPTVRPAAGPPTLDPTEIVRAFRDYYSSLYHSVEEAGTPSSQSLADYLATRIPHRLTDEQRAPLGLPFTAEEITQTIKRQKNGKTPGPDGFPALYYKRFGQILTPHMAETFNALISDHSFHPHSLAATIVVIPKEGKDPQLCSSYRPISLLNSDLKIFAAALARRLQPVLPSLVRKDQVGFIPAREARDGTIRTLNVMQRARLSETPMLLLSTDAEKAFDRVSWPFMFATLRAMNLPLKFITWIASLYSAPNAKVRVNGISSESLQIRNGTRQGCPLSPILFALALEPFLESIRSNTSIPGLEGTSYTHKVSAYADDLLFYVPDPLTTLPIIVEEFRLYGHLANLKLNMDKSEILNLSVPEAMERILRRTHPFVWCSSRLKYLGLWLTRSPHDLFKENFPPLWAAICRDLTSWKPLKVSWIGKINILKMNTLPRLLYLFQTLPIHVPPTFLAEIQSYCSRFVWSSGRARVNRHTLSRPKSAGGLALPDFTLYYQAAHLVRVVEWSTGGRRALWQDLEWGATPLRAGVLPWIAPKHRSPLLQAHPFIGATLRTWKSVLRRRPLSSYPSPMLPLSGNPDFSVGVHPCLRRRLEPSTALKALHFLSGPDLLPPWDRPSQTTAPSPLERFNFSQISHYLLSLPARHRLLRPPTPFETLCLAGRPLRHGVSVIYGLLQISPAPDPPSFEHTWERMLDITIAEEQWRDTYEFTHHGSPQTRLQSTSYKLLTLWYSTPSLLFRMGLRITPNCWRCDDPRGTYLHVWWECPVISPFWRLVRDTVTTVTDLDLPLTPETFLLTHVRCPVTTFKRSVALPMLMTARLIIARSWRSESPPSYRDWLARMEEVRNQEDLVARTEGKLEAHLHKWYHWCAYLPSAECRDRAGT</sequence>
<dbReference type="PANTHER" id="PTHR31635">
    <property type="entry name" value="REVERSE TRANSCRIPTASE DOMAIN-CONTAINING PROTEIN-RELATED"/>
    <property type="match status" value="1"/>
</dbReference>
<reference evidence="2" key="2">
    <citation type="submission" date="2025-09" db="UniProtKB">
        <authorList>
            <consortium name="Ensembl"/>
        </authorList>
    </citation>
    <scope>IDENTIFICATION</scope>
</reference>
<dbReference type="AlphaFoldDB" id="A0A8C5PW08"/>
<dbReference type="Proteomes" id="UP000694569">
    <property type="component" value="Unplaced"/>
</dbReference>
<dbReference type="PROSITE" id="PS50878">
    <property type="entry name" value="RT_POL"/>
    <property type="match status" value="1"/>
</dbReference>
<dbReference type="SUPFAM" id="SSF56219">
    <property type="entry name" value="DNase I-like"/>
    <property type="match status" value="1"/>
</dbReference>
<dbReference type="PANTHER" id="PTHR31635:SF196">
    <property type="entry name" value="REVERSE TRANSCRIPTASE DOMAIN-CONTAINING PROTEIN-RELATED"/>
    <property type="match status" value="1"/>
</dbReference>